<dbReference type="AlphaFoldDB" id="A0A5A8E594"/>
<organism evidence="2 3">
    <name type="scientific">Cafeteria roenbergensis</name>
    <name type="common">Marine flagellate</name>
    <dbReference type="NCBI Taxonomy" id="33653"/>
    <lineage>
        <taxon>Eukaryota</taxon>
        <taxon>Sar</taxon>
        <taxon>Stramenopiles</taxon>
        <taxon>Bigyra</taxon>
        <taxon>Opalozoa</taxon>
        <taxon>Bicosoecida</taxon>
        <taxon>Cafeteriaceae</taxon>
        <taxon>Cafeteria</taxon>
    </lineage>
</organism>
<protein>
    <submittedName>
        <fullName evidence="2">Uncharacterized protein</fullName>
    </submittedName>
</protein>
<comment type="caution">
    <text evidence="2">The sequence shown here is derived from an EMBL/GenBank/DDBJ whole genome shotgun (WGS) entry which is preliminary data.</text>
</comment>
<sequence>MSQAGFQEPGFQQGVSLAARSITLRLQRHAGRGPEEDAAAIDNRMLPVPGERFAVPAGVLSRLRKRSKYKRLTAARVWHSMEVLPHGPAPSGLVGEALAQLTEQRAERDRIASEAEKERDMATFAALRARERGEVAWAPDSQGAAAEPDAMARATRNRLEAEGRAALATLSAATLPAAQGSRRDAARARLRQAVRSVAAASSLAATASGAVASEFQASDSLSSTRPAMEELASAQRAAARSAASSADPSEAVLRQFLEADARGTAASAAFRRSLEPRSNFRTSAYRPGKGSHRQALLRRPGRPAPSPTEGGPAEPLGRHRAGPYAAWAQRALR</sequence>
<feature type="region of interest" description="Disordered" evidence="1">
    <location>
        <begin position="276"/>
        <end position="333"/>
    </location>
</feature>
<proteinExistence type="predicted"/>
<feature type="compositionally biased region" description="Low complexity" evidence="1">
    <location>
        <begin position="232"/>
        <end position="245"/>
    </location>
</feature>
<evidence type="ECO:0000313" key="2">
    <source>
        <dbReference type="EMBL" id="KAA0172952.1"/>
    </source>
</evidence>
<gene>
    <name evidence="2" type="ORF">FNF27_05589</name>
</gene>
<evidence type="ECO:0000313" key="3">
    <source>
        <dbReference type="Proteomes" id="UP000322899"/>
    </source>
</evidence>
<feature type="compositionally biased region" description="Basic residues" evidence="1">
    <location>
        <begin position="289"/>
        <end position="301"/>
    </location>
</feature>
<feature type="region of interest" description="Disordered" evidence="1">
    <location>
        <begin position="226"/>
        <end position="245"/>
    </location>
</feature>
<dbReference type="Proteomes" id="UP000322899">
    <property type="component" value="Unassembled WGS sequence"/>
</dbReference>
<evidence type="ECO:0000256" key="1">
    <source>
        <dbReference type="SAM" id="MobiDB-lite"/>
    </source>
</evidence>
<reference evidence="2 3" key="1">
    <citation type="submission" date="2019-07" db="EMBL/GenBank/DDBJ databases">
        <title>Genomes of Cafeteria roenbergensis.</title>
        <authorList>
            <person name="Fischer M.G."/>
            <person name="Hackl T."/>
            <person name="Roman M."/>
        </authorList>
    </citation>
    <scope>NUCLEOTIDE SEQUENCE [LARGE SCALE GENOMIC DNA]</scope>
    <source>
        <strain evidence="2 3">E4-10P</strain>
    </source>
</reference>
<accession>A0A5A8E594</accession>
<dbReference type="EMBL" id="VLTO01000040">
    <property type="protein sequence ID" value="KAA0172952.1"/>
    <property type="molecule type" value="Genomic_DNA"/>
</dbReference>
<name>A0A5A8E594_CAFRO</name>